<dbReference type="EMBL" id="KK583206">
    <property type="protein sequence ID" value="KDO29446.1"/>
    <property type="molecule type" value="Genomic_DNA"/>
</dbReference>
<dbReference type="PANTHER" id="PTHR21847">
    <property type="entry name" value="EF-HAND CALCIUM-BINDING DOMAIN-CONTAINING PROTEIN 10"/>
    <property type="match status" value="1"/>
</dbReference>
<sequence>MAMRREGSTTEFEPRDPREKAEKYLKANKIHEILQEICTNMMYIRPTNPREFMVQQLNLIRHARENRTAMTFFTETDLATMFSMFDTTSQGTISLVQYDQALLNLGIDRPTLRLPESINRVDKTLFVRSMLQELKNNSCV</sequence>
<keyword evidence="3" id="KW-1185">Reference proteome</keyword>
<dbReference type="KEGG" id="spar:SPRG_05984"/>
<feature type="domain" description="EF-hand" evidence="1">
    <location>
        <begin position="73"/>
        <end position="108"/>
    </location>
</feature>
<accession>A0A067CSD2</accession>
<reference evidence="2 3" key="1">
    <citation type="journal article" date="2013" name="PLoS Genet.">
        <title>Distinctive expansion of potential virulence genes in the genome of the oomycete fish pathogen Saprolegnia parasitica.</title>
        <authorList>
            <person name="Jiang R.H."/>
            <person name="de Bruijn I."/>
            <person name="Haas B.J."/>
            <person name="Belmonte R."/>
            <person name="Lobach L."/>
            <person name="Christie J."/>
            <person name="van den Ackerveken G."/>
            <person name="Bottin A."/>
            <person name="Bulone V."/>
            <person name="Diaz-Moreno S.M."/>
            <person name="Dumas B."/>
            <person name="Fan L."/>
            <person name="Gaulin E."/>
            <person name="Govers F."/>
            <person name="Grenville-Briggs L.J."/>
            <person name="Horner N.R."/>
            <person name="Levin J.Z."/>
            <person name="Mammella M."/>
            <person name="Meijer H.J."/>
            <person name="Morris P."/>
            <person name="Nusbaum C."/>
            <person name="Oome S."/>
            <person name="Phillips A.J."/>
            <person name="van Rooyen D."/>
            <person name="Rzeszutek E."/>
            <person name="Saraiva M."/>
            <person name="Secombes C.J."/>
            <person name="Seidl M.F."/>
            <person name="Snel B."/>
            <person name="Stassen J.H."/>
            <person name="Sykes S."/>
            <person name="Tripathy S."/>
            <person name="van den Berg H."/>
            <person name="Vega-Arreguin J.C."/>
            <person name="Wawra S."/>
            <person name="Young S.K."/>
            <person name="Zeng Q."/>
            <person name="Dieguez-Uribeondo J."/>
            <person name="Russ C."/>
            <person name="Tyler B.M."/>
            <person name="van West P."/>
        </authorList>
    </citation>
    <scope>NUCLEOTIDE SEQUENCE [LARGE SCALE GENOMIC DNA]</scope>
    <source>
        <strain evidence="2 3">CBS 223.65</strain>
    </source>
</reference>
<dbReference type="SUPFAM" id="SSF47391">
    <property type="entry name" value="Dimerization-anchoring domain of cAMP-dependent PK regulatory subunit"/>
    <property type="match status" value="1"/>
</dbReference>
<evidence type="ECO:0000313" key="3">
    <source>
        <dbReference type="Proteomes" id="UP000030745"/>
    </source>
</evidence>
<dbReference type="Proteomes" id="UP000030745">
    <property type="component" value="Unassembled WGS sequence"/>
</dbReference>
<dbReference type="GeneID" id="24128353"/>
<organism evidence="2 3">
    <name type="scientific">Saprolegnia parasitica (strain CBS 223.65)</name>
    <dbReference type="NCBI Taxonomy" id="695850"/>
    <lineage>
        <taxon>Eukaryota</taxon>
        <taxon>Sar</taxon>
        <taxon>Stramenopiles</taxon>
        <taxon>Oomycota</taxon>
        <taxon>Saprolegniomycetes</taxon>
        <taxon>Saprolegniales</taxon>
        <taxon>Saprolegniaceae</taxon>
        <taxon>Saprolegnia</taxon>
    </lineage>
</organism>
<dbReference type="OrthoDB" id="10260455at2759"/>
<protein>
    <recommendedName>
        <fullName evidence="1">EF-hand domain-containing protein</fullName>
    </recommendedName>
</protein>
<dbReference type="InterPro" id="IPR002048">
    <property type="entry name" value="EF_hand_dom"/>
</dbReference>
<dbReference type="CDD" id="cd22976">
    <property type="entry name" value="DD_EFCAB10"/>
    <property type="match status" value="1"/>
</dbReference>
<evidence type="ECO:0000259" key="1">
    <source>
        <dbReference type="PROSITE" id="PS50222"/>
    </source>
</evidence>
<gene>
    <name evidence="2" type="ORF">SPRG_05984</name>
</gene>
<evidence type="ECO:0000313" key="2">
    <source>
        <dbReference type="EMBL" id="KDO29446.1"/>
    </source>
</evidence>
<dbReference type="RefSeq" id="XP_012199945.1">
    <property type="nucleotide sequence ID" value="XM_012344555.1"/>
</dbReference>
<dbReference type="InterPro" id="IPR039879">
    <property type="entry name" value="EFC10"/>
</dbReference>
<name>A0A067CSD2_SAPPC</name>
<dbReference type="AlphaFoldDB" id="A0A067CSD2"/>
<dbReference type="InterPro" id="IPR049760">
    <property type="entry name" value="DD_EFCAB10"/>
</dbReference>
<dbReference type="PANTHER" id="PTHR21847:SF1">
    <property type="entry name" value="EF-HAND CALCIUM-BINDING DOMAIN-CONTAINING PROTEIN 10"/>
    <property type="match status" value="1"/>
</dbReference>
<dbReference type="PROSITE" id="PS50222">
    <property type="entry name" value="EF_HAND_2"/>
    <property type="match status" value="1"/>
</dbReference>
<dbReference type="VEuPathDB" id="FungiDB:SPRG_05984"/>
<dbReference type="InterPro" id="IPR056587">
    <property type="entry name" value="EF_EFCAB10_C"/>
</dbReference>
<proteinExistence type="predicted"/>
<dbReference type="GO" id="GO:0005509">
    <property type="term" value="F:calcium ion binding"/>
    <property type="evidence" value="ECO:0007669"/>
    <property type="project" value="InterPro"/>
</dbReference>
<dbReference type="OMA" id="SMLLFYR"/>
<dbReference type="STRING" id="695850.A0A067CSD2"/>
<dbReference type="Pfam" id="PF24548">
    <property type="entry name" value="EF_EFCAB10_C"/>
    <property type="match status" value="1"/>
</dbReference>